<keyword evidence="3" id="KW-1185">Reference proteome</keyword>
<protein>
    <submittedName>
        <fullName evidence="2">Endoribonuclease L-PSP</fullName>
    </submittedName>
</protein>
<dbReference type="InterPro" id="IPR006056">
    <property type="entry name" value="RidA"/>
</dbReference>
<evidence type="ECO:0000313" key="3">
    <source>
        <dbReference type="Proteomes" id="UP000054144"/>
    </source>
</evidence>
<dbReference type="PANTHER" id="PTHR11803">
    <property type="entry name" value="2-IMINOBUTANOATE/2-IMINOPROPANOATE DEAMINASE RIDA"/>
    <property type="match status" value="1"/>
</dbReference>
<dbReference type="PANTHER" id="PTHR11803:SF42">
    <property type="entry name" value="MMF1"/>
    <property type="match status" value="1"/>
</dbReference>
<dbReference type="CDD" id="cd00448">
    <property type="entry name" value="YjgF_YER057c_UK114_family"/>
    <property type="match status" value="1"/>
</dbReference>
<reference evidence="2 3" key="1">
    <citation type="journal article" date="2015" name="Fungal Genet. Biol.">
        <title>Evolution of novel wood decay mechanisms in Agaricales revealed by the genome sequences of Fistulina hepatica and Cylindrobasidium torrendii.</title>
        <authorList>
            <person name="Floudas D."/>
            <person name="Held B.W."/>
            <person name="Riley R."/>
            <person name="Nagy L.G."/>
            <person name="Koehler G."/>
            <person name="Ransdell A.S."/>
            <person name="Younus H."/>
            <person name="Chow J."/>
            <person name="Chiniquy J."/>
            <person name="Lipzen A."/>
            <person name="Tritt A."/>
            <person name="Sun H."/>
            <person name="Haridas S."/>
            <person name="LaButti K."/>
            <person name="Ohm R.A."/>
            <person name="Kues U."/>
            <person name="Blanchette R.A."/>
            <person name="Grigoriev I.V."/>
            <person name="Minto R.E."/>
            <person name="Hibbett D.S."/>
        </authorList>
    </citation>
    <scope>NUCLEOTIDE SEQUENCE [LARGE SCALE GENOMIC DNA]</scope>
    <source>
        <strain evidence="2 3">ATCC 64428</strain>
    </source>
</reference>
<dbReference type="SUPFAM" id="SSF55298">
    <property type="entry name" value="YjgF-like"/>
    <property type="match status" value="1"/>
</dbReference>
<organism evidence="2 3">
    <name type="scientific">Fistulina hepatica ATCC 64428</name>
    <dbReference type="NCBI Taxonomy" id="1128425"/>
    <lineage>
        <taxon>Eukaryota</taxon>
        <taxon>Fungi</taxon>
        <taxon>Dikarya</taxon>
        <taxon>Basidiomycota</taxon>
        <taxon>Agaricomycotina</taxon>
        <taxon>Agaricomycetes</taxon>
        <taxon>Agaricomycetidae</taxon>
        <taxon>Agaricales</taxon>
        <taxon>Fistulinaceae</taxon>
        <taxon>Fistulina</taxon>
    </lineage>
</organism>
<dbReference type="NCBIfam" id="TIGR00004">
    <property type="entry name" value="Rid family detoxifying hydrolase"/>
    <property type="match status" value="1"/>
</dbReference>
<dbReference type="Gene3D" id="3.30.1330.40">
    <property type="entry name" value="RutC-like"/>
    <property type="match status" value="1"/>
</dbReference>
<dbReference type="Proteomes" id="UP000054144">
    <property type="component" value="Unassembled WGS sequence"/>
</dbReference>
<dbReference type="OrthoDB" id="309640at2759"/>
<comment type="similarity">
    <text evidence="1">Belongs to the RutC family.</text>
</comment>
<dbReference type="GO" id="GO:0005739">
    <property type="term" value="C:mitochondrion"/>
    <property type="evidence" value="ECO:0007669"/>
    <property type="project" value="TreeGrafter"/>
</dbReference>
<dbReference type="EMBL" id="KN881675">
    <property type="protein sequence ID" value="KIY50676.1"/>
    <property type="molecule type" value="Genomic_DNA"/>
</dbReference>
<evidence type="ECO:0000256" key="1">
    <source>
        <dbReference type="ARBA" id="ARBA00010552"/>
    </source>
</evidence>
<name>A0A0D7AH90_9AGAR</name>
<dbReference type="InterPro" id="IPR035959">
    <property type="entry name" value="RutC-like_sf"/>
</dbReference>
<accession>A0A0D7AH90</accession>
<proteinExistence type="inferred from homology"/>
<dbReference type="InterPro" id="IPR006175">
    <property type="entry name" value="YjgF/YER057c/UK114"/>
</dbReference>
<gene>
    <name evidence="2" type="ORF">FISHEDRAFT_39325</name>
</gene>
<dbReference type="AlphaFoldDB" id="A0A0D7AH90"/>
<dbReference type="Pfam" id="PF01042">
    <property type="entry name" value="Ribonuc_L-PSP"/>
    <property type="match status" value="1"/>
</dbReference>
<dbReference type="FunFam" id="3.30.1330.40:FF:000001">
    <property type="entry name" value="L-PSP family endoribonuclease"/>
    <property type="match status" value="1"/>
</dbReference>
<evidence type="ECO:0000313" key="2">
    <source>
        <dbReference type="EMBL" id="KIY50676.1"/>
    </source>
</evidence>
<dbReference type="GO" id="GO:0019239">
    <property type="term" value="F:deaminase activity"/>
    <property type="evidence" value="ECO:0007669"/>
    <property type="project" value="TreeGrafter"/>
</dbReference>
<sequence length="135" mass="14365">MASNNHGPTPVSTPDAVPPLPIFSQAMISRGYVYVSGNIGCTHDLEVVEGGVQAQTRKALQNIGIVLKSAGSDLSKIVKTNIYLTNMARDFTPMNEVYSEFFEPGRMPARTCIGVAALPLGADVEIECVAEIPDA</sequence>
<dbReference type="GO" id="GO:0005829">
    <property type="term" value="C:cytosol"/>
    <property type="evidence" value="ECO:0007669"/>
    <property type="project" value="TreeGrafter"/>
</dbReference>